<evidence type="ECO:0000313" key="7">
    <source>
        <dbReference type="EMBL" id="MBD8037766.1"/>
    </source>
</evidence>
<dbReference type="InterPro" id="IPR051533">
    <property type="entry name" value="WaaL-like"/>
</dbReference>
<name>A0ABR8Y0S2_9BACL</name>
<protein>
    <submittedName>
        <fullName evidence="7">O-antigen ligase family protein</fullName>
    </submittedName>
</protein>
<sequence>MTSFYEELHKSEKFSDEEENILSRATIDKWILRLLLFLIGFMPLIVMANVEEVISPLVSNIDVLSSGTKGDLFTHYKALFVLIITVITGAMLLIKVLFMEGKIRKTYLNYVLGLFVVAIVVSTIASPNISVALNGQYNRSDGAISWLCYVALMFIAMNIAYPKRVVSYIMYTMMPFVFINFYIIMMNFYGKDLLVNNAWMQTFVSLFSPEGANISEGSVLVGTLNQWNYMSGMFAIMTVMYLAWAVSSTKMHEAIIGSITASVSISTMFLAMSTSGFLTVLIAIPFILIFFIRIEKKRLFTLALIIFTVVTIPLFNIFATKDFKIWTESFGFFIDKNPYKAEEISFGDLNKVHASDLNFELPSLPESAFSPGTGRLYIWDKTLDLVQKRAILGYGGDSLIYNFPHYNIDARAGMVTENTIVDKTHNLYIGLLYSYGAFGLIVVLIILAVVALHTIKSSIRNLSSTFILSLTSLAYFIQSMFNDSLPSTSGVVWILIGVLLSIIFNGERESLENGRNY</sequence>
<feature type="transmembrane region" description="Helical" evidence="5">
    <location>
        <begin position="462"/>
        <end position="481"/>
    </location>
</feature>
<dbReference type="PANTHER" id="PTHR37422:SF13">
    <property type="entry name" value="LIPOPOLYSACCHARIDE BIOSYNTHESIS PROTEIN PA4999-RELATED"/>
    <property type="match status" value="1"/>
</dbReference>
<evidence type="ECO:0000259" key="6">
    <source>
        <dbReference type="Pfam" id="PF04932"/>
    </source>
</evidence>
<keyword evidence="3 5" id="KW-1133">Transmembrane helix</keyword>
<feature type="transmembrane region" description="Helical" evidence="5">
    <location>
        <begin position="299"/>
        <end position="319"/>
    </location>
</feature>
<evidence type="ECO:0000256" key="4">
    <source>
        <dbReference type="ARBA" id="ARBA00023136"/>
    </source>
</evidence>
<gene>
    <name evidence="7" type="ORF">H9635_13525</name>
</gene>
<organism evidence="7 8">
    <name type="scientific">Solibacillus faecavium</name>
    <dbReference type="NCBI Taxonomy" id="2762221"/>
    <lineage>
        <taxon>Bacteria</taxon>
        <taxon>Bacillati</taxon>
        <taxon>Bacillota</taxon>
        <taxon>Bacilli</taxon>
        <taxon>Bacillales</taxon>
        <taxon>Caryophanaceae</taxon>
        <taxon>Solibacillus</taxon>
    </lineage>
</organism>
<accession>A0ABR8Y0S2</accession>
<evidence type="ECO:0000256" key="3">
    <source>
        <dbReference type="ARBA" id="ARBA00022989"/>
    </source>
</evidence>
<feature type="transmembrane region" description="Helical" evidence="5">
    <location>
        <begin position="276"/>
        <end position="292"/>
    </location>
</feature>
<feature type="transmembrane region" description="Helical" evidence="5">
    <location>
        <begin position="143"/>
        <end position="161"/>
    </location>
</feature>
<evidence type="ECO:0000313" key="8">
    <source>
        <dbReference type="Proteomes" id="UP000619101"/>
    </source>
</evidence>
<keyword evidence="7" id="KW-0436">Ligase</keyword>
<feature type="transmembrane region" description="Helical" evidence="5">
    <location>
        <begin position="168"/>
        <end position="190"/>
    </location>
</feature>
<dbReference type="PANTHER" id="PTHR37422">
    <property type="entry name" value="TEICHURONIC ACID BIOSYNTHESIS PROTEIN TUAE"/>
    <property type="match status" value="1"/>
</dbReference>
<dbReference type="RefSeq" id="WP_191700839.1">
    <property type="nucleotide sequence ID" value="NZ_JACSPZ010000006.1"/>
</dbReference>
<dbReference type="GO" id="GO:0016874">
    <property type="term" value="F:ligase activity"/>
    <property type="evidence" value="ECO:0007669"/>
    <property type="project" value="UniProtKB-KW"/>
</dbReference>
<proteinExistence type="predicted"/>
<keyword evidence="2 5" id="KW-0812">Transmembrane</keyword>
<reference evidence="7 8" key="1">
    <citation type="submission" date="2020-08" db="EMBL/GenBank/DDBJ databases">
        <title>A Genomic Blueprint of the Chicken Gut Microbiome.</title>
        <authorList>
            <person name="Gilroy R."/>
            <person name="Ravi A."/>
            <person name="Getino M."/>
            <person name="Pursley I."/>
            <person name="Horton D.L."/>
            <person name="Alikhan N.-F."/>
            <person name="Baker D."/>
            <person name="Gharbi K."/>
            <person name="Hall N."/>
            <person name="Watson M."/>
            <person name="Adriaenssens E.M."/>
            <person name="Foster-Nyarko E."/>
            <person name="Jarju S."/>
            <person name="Secka A."/>
            <person name="Antonio M."/>
            <person name="Oren A."/>
            <person name="Chaudhuri R."/>
            <person name="La Ragione R.M."/>
            <person name="Hildebrand F."/>
            <person name="Pallen M.J."/>
        </authorList>
    </citation>
    <scope>NUCLEOTIDE SEQUENCE [LARGE SCALE GENOMIC DNA]</scope>
    <source>
        <strain evidence="7 8">A46</strain>
    </source>
</reference>
<feature type="domain" description="O-antigen ligase-related" evidence="6">
    <location>
        <begin position="262"/>
        <end position="443"/>
    </location>
</feature>
<comment type="subcellular location">
    <subcellularLocation>
        <location evidence="1">Membrane</location>
        <topology evidence="1">Multi-pass membrane protein</topology>
    </subcellularLocation>
</comment>
<feature type="transmembrane region" description="Helical" evidence="5">
    <location>
        <begin position="487"/>
        <end position="506"/>
    </location>
</feature>
<feature type="transmembrane region" description="Helical" evidence="5">
    <location>
        <begin position="30"/>
        <end position="50"/>
    </location>
</feature>
<feature type="transmembrane region" description="Helical" evidence="5">
    <location>
        <begin position="432"/>
        <end position="455"/>
    </location>
</feature>
<dbReference type="EMBL" id="JACSPZ010000006">
    <property type="protein sequence ID" value="MBD8037766.1"/>
    <property type="molecule type" value="Genomic_DNA"/>
</dbReference>
<feature type="transmembrane region" description="Helical" evidence="5">
    <location>
        <begin position="78"/>
        <end position="98"/>
    </location>
</feature>
<feature type="transmembrane region" description="Helical" evidence="5">
    <location>
        <begin position="254"/>
        <end position="270"/>
    </location>
</feature>
<evidence type="ECO:0000256" key="2">
    <source>
        <dbReference type="ARBA" id="ARBA00022692"/>
    </source>
</evidence>
<feature type="transmembrane region" description="Helical" evidence="5">
    <location>
        <begin position="227"/>
        <end position="247"/>
    </location>
</feature>
<keyword evidence="8" id="KW-1185">Reference proteome</keyword>
<dbReference type="Pfam" id="PF04932">
    <property type="entry name" value="Wzy_C"/>
    <property type="match status" value="1"/>
</dbReference>
<keyword evidence="4 5" id="KW-0472">Membrane</keyword>
<comment type="caution">
    <text evidence="7">The sequence shown here is derived from an EMBL/GenBank/DDBJ whole genome shotgun (WGS) entry which is preliminary data.</text>
</comment>
<dbReference type="Proteomes" id="UP000619101">
    <property type="component" value="Unassembled WGS sequence"/>
</dbReference>
<dbReference type="InterPro" id="IPR007016">
    <property type="entry name" value="O-antigen_ligase-rel_domated"/>
</dbReference>
<evidence type="ECO:0000256" key="1">
    <source>
        <dbReference type="ARBA" id="ARBA00004141"/>
    </source>
</evidence>
<evidence type="ECO:0000256" key="5">
    <source>
        <dbReference type="SAM" id="Phobius"/>
    </source>
</evidence>
<feature type="transmembrane region" description="Helical" evidence="5">
    <location>
        <begin position="110"/>
        <end position="131"/>
    </location>
</feature>